<sequence>MNISEVDLHKLTVSDPFLGQYQQLVRDVVIPYQWDALNDRIPEAEPSHAIENFRIAAGLQEGEFYGMVFQDSDVAKWLEAVAWSLCQKPDAELEKTADEVIELIASAQCEDGYLNTYFTVKAPEERWSRSTR</sequence>
<accession>A0A8S0FJ88</accession>
<dbReference type="InterPro" id="IPR049174">
    <property type="entry name" value="Beta-AFase-like"/>
</dbReference>
<organism evidence="2 3">
    <name type="scientific">Escherichia coli</name>
    <dbReference type="NCBI Taxonomy" id="562"/>
    <lineage>
        <taxon>Bacteria</taxon>
        <taxon>Pseudomonadati</taxon>
        <taxon>Pseudomonadota</taxon>
        <taxon>Gammaproteobacteria</taxon>
        <taxon>Enterobacterales</taxon>
        <taxon>Enterobacteriaceae</taxon>
        <taxon>Escherichia</taxon>
    </lineage>
</organism>
<evidence type="ECO:0000259" key="1">
    <source>
        <dbReference type="Pfam" id="PF07944"/>
    </source>
</evidence>
<dbReference type="Pfam" id="PF07944">
    <property type="entry name" value="Beta-AFase-like_GH127_cat"/>
    <property type="match status" value="1"/>
</dbReference>
<dbReference type="EMBL" id="AP022360">
    <property type="protein sequence ID" value="BBU79824.1"/>
    <property type="molecule type" value="Genomic_DNA"/>
</dbReference>
<dbReference type="PANTHER" id="PTHR43465">
    <property type="entry name" value="DUF1680 DOMAIN PROTEIN (AFU_ORTHOLOGUE AFUA_1G08910)"/>
    <property type="match status" value="1"/>
</dbReference>
<name>A0A8S0FJ88_ECOLX</name>
<evidence type="ECO:0000313" key="2">
    <source>
        <dbReference type="EMBL" id="BBU79824.1"/>
    </source>
</evidence>
<evidence type="ECO:0000313" key="3">
    <source>
        <dbReference type="Proteomes" id="UP000467488"/>
    </source>
</evidence>
<dbReference type="Proteomes" id="UP000467488">
    <property type="component" value="Chromosome"/>
</dbReference>
<dbReference type="PANTHER" id="PTHR43465:SF2">
    <property type="entry name" value="DUF1680 DOMAIN PROTEIN (AFU_ORTHOLOGUE AFUA_1G08910)"/>
    <property type="match status" value="1"/>
</dbReference>
<gene>
    <name evidence="2" type="ORF">EIMP300_12240</name>
</gene>
<reference evidence="2 3" key="1">
    <citation type="submission" date="2020-01" db="EMBL/GenBank/DDBJ databases">
        <title>Dynamics of blaIMP-6 dissemination in carbapenem resistant Enterobacteriacea isolated from regional surveillance in Osaka, Japan.</title>
        <authorList>
            <person name="Abe R."/>
            <person name="Akeda Y."/>
            <person name="Sugawara Y."/>
            <person name="Yamamoto N."/>
            <person name="Tomono K."/>
            <person name="Takeuchi D."/>
            <person name="Kawahara R."/>
            <person name="Hamada S."/>
        </authorList>
    </citation>
    <scope>NUCLEOTIDE SEQUENCE [LARGE SCALE GENOMIC DNA]</scope>
    <source>
        <strain evidence="2 3">E300</strain>
    </source>
</reference>
<proteinExistence type="predicted"/>
<dbReference type="AlphaFoldDB" id="A0A8S0FJ88"/>
<dbReference type="InterPro" id="IPR012878">
    <property type="entry name" value="Beta-AFase-like_GH127_cat"/>
</dbReference>
<feature type="domain" description="Non-reducing end beta-L-arabinofuranosidase-like GH127 catalytic" evidence="1">
    <location>
        <begin position="12"/>
        <end position="128"/>
    </location>
</feature>
<protein>
    <recommendedName>
        <fullName evidence="1">Non-reducing end beta-L-arabinofuranosidase-like GH127 catalytic domain-containing protein</fullName>
    </recommendedName>
</protein>